<dbReference type="InterPro" id="IPR058980">
    <property type="entry name" value="Glyco_transf_N"/>
</dbReference>
<dbReference type="AlphaFoldDB" id="A0A6J1HR86"/>
<gene>
    <name evidence="8" type="primary">LOC111465998</name>
</gene>
<evidence type="ECO:0000313" key="8">
    <source>
        <dbReference type="RefSeq" id="XP_022966295.1"/>
    </source>
</evidence>
<evidence type="ECO:0000256" key="3">
    <source>
        <dbReference type="ARBA" id="ARBA00022679"/>
    </source>
</evidence>
<evidence type="ECO:0000256" key="1">
    <source>
        <dbReference type="ARBA" id="ARBA00004721"/>
    </source>
</evidence>
<dbReference type="OrthoDB" id="5835829at2759"/>
<dbReference type="GeneID" id="111465998"/>
<dbReference type="GO" id="GO:0009690">
    <property type="term" value="P:cytokinin metabolic process"/>
    <property type="evidence" value="ECO:0007669"/>
    <property type="project" value="UniProtKB-ARBA"/>
</dbReference>
<dbReference type="SUPFAM" id="SSF53756">
    <property type="entry name" value="UDP-Glycosyltransferase/glycogen phosphorylase"/>
    <property type="match status" value="1"/>
</dbReference>
<dbReference type="Proteomes" id="UP000504608">
    <property type="component" value="Unplaced"/>
</dbReference>
<keyword evidence="7" id="KW-1185">Reference proteome</keyword>
<dbReference type="EC" id="2.4.1.-" evidence="5"/>
<dbReference type="FunFam" id="3.40.50.2000:FF:000238">
    <property type="entry name" value="Glycosyltransferase"/>
    <property type="match status" value="1"/>
</dbReference>
<keyword evidence="3 4" id="KW-0808">Transferase</keyword>
<comment type="pathway">
    <text evidence="1">Secondary metabolite biosynthesis; terpenoid biosynthesis.</text>
</comment>
<dbReference type="Pfam" id="PF00201">
    <property type="entry name" value="UDPGT"/>
    <property type="match status" value="1"/>
</dbReference>
<dbReference type="FunFam" id="3.40.50.2000:FF:000060">
    <property type="entry name" value="Glycosyltransferase"/>
    <property type="match status" value="1"/>
</dbReference>
<dbReference type="GO" id="GO:0050404">
    <property type="term" value="F:zeatin O-beta-D-xylosyltransferase activity"/>
    <property type="evidence" value="ECO:0007669"/>
    <property type="project" value="UniProtKB-ARBA"/>
</dbReference>
<dbReference type="PANTHER" id="PTHR48044:SF22">
    <property type="entry name" value="GLYCOSYLTRANSFERASE"/>
    <property type="match status" value="1"/>
</dbReference>
<evidence type="ECO:0000256" key="5">
    <source>
        <dbReference type="RuleBase" id="RU362057"/>
    </source>
</evidence>
<dbReference type="InterPro" id="IPR002213">
    <property type="entry name" value="UDP_glucos_trans"/>
</dbReference>
<dbReference type="InterPro" id="IPR035595">
    <property type="entry name" value="UDP_glycos_trans_CS"/>
</dbReference>
<reference evidence="8" key="1">
    <citation type="submission" date="2025-08" db="UniProtKB">
        <authorList>
            <consortium name="RefSeq"/>
        </authorList>
    </citation>
    <scope>IDENTIFICATION</scope>
    <source>
        <tissue evidence="8">Young leaves</tissue>
    </source>
</reference>
<accession>A0A6J1HR86</accession>
<sequence length="486" mass="53949">MSSQCNVISATAAKNSDQLPVVVVMVPLAAHGHLNQLLHLSHLLSAFNIPVHFVGTATHNRQAKLRRTHTTTDGGAIQFHDFDIPRFQSPPPDPTTAQKFPTHLIPSITAAAIHLHRPLATFLRSLSTKAKRLVVIHDSLMSSAVEGVDTIPNSESYSFHSISAFAVALHILERKGTAAGGNNGKRKTTTLYEDYFPKEMNVPPLEECFPAEFLEFIGAQFRRMPENGAGKIYNACRVIEGQFLEVIQRVEHHLHHWALGPFNPVKISPPFKSTCSCIAWLDQQAPQSVMYVSFGTTTAMADQQIKEIANGLARSHQRFIWVLRDADKADIFESANVRKSDLPEGYKDLIGDRGLVVREWAPQLEILNHRATGGFMTHCGWNSCMESLTMGVPVAAWPMHSDQPRNTVLMTAVLQVGVVVKEWGRKQEEVVAAATVEAAVRRLMVSEEGMVIRRKAEWLGEAVRRSVEDGGDSRRELEAFVAHITR</sequence>
<dbReference type="PANTHER" id="PTHR48044">
    <property type="entry name" value="GLYCOSYLTRANSFERASE"/>
    <property type="match status" value="1"/>
</dbReference>
<feature type="domain" description="Glycosyltransferase N-terminal" evidence="6">
    <location>
        <begin position="21"/>
        <end position="264"/>
    </location>
</feature>
<comment type="similarity">
    <text evidence="2 4">Belongs to the UDP-glycosyltransferase family.</text>
</comment>
<dbReference type="PROSITE" id="PS00375">
    <property type="entry name" value="UDPGT"/>
    <property type="match status" value="1"/>
</dbReference>
<organism evidence="7 8">
    <name type="scientific">Cucurbita maxima</name>
    <name type="common">Pumpkin</name>
    <name type="synonym">Winter squash</name>
    <dbReference type="NCBI Taxonomy" id="3661"/>
    <lineage>
        <taxon>Eukaryota</taxon>
        <taxon>Viridiplantae</taxon>
        <taxon>Streptophyta</taxon>
        <taxon>Embryophyta</taxon>
        <taxon>Tracheophyta</taxon>
        <taxon>Spermatophyta</taxon>
        <taxon>Magnoliopsida</taxon>
        <taxon>eudicotyledons</taxon>
        <taxon>Gunneridae</taxon>
        <taxon>Pentapetalae</taxon>
        <taxon>rosids</taxon>
        <taxon>fabids</taxon>
        <taxon>Cucurbitales</taxon>
        <taxon>Cucurbitaceae</taxon>
        <taxon>Cucurbiteae</taxon>
        <taxon>Cucurbita</taxon>
    </lineage>
</organism>
<proteinExistence type="inferred from homology"/>
<protein>
    <recommendedName>
        <fullName evidence="5">Glycosyltransferase</fullName>
        <ecNumber evidence="5">2.4.1.-</ecNumber>
    </recommendedName>
</protein>
<dbReference type="RefSeq" id="XP_022966295.1">
    <property type="nucleotide sequence ID" value="XM_023110527.1"/>
</dbReference>
<name>A0A6J1HR86_CUCMA</name>
<evidence type="ECO:0000256" key="4">
    <source>
        <dbReference type="RuleBase" id="RU003718"/>
    </source>
</evidence>
<keyword evidence="4" id="KW-0328">Glycosyltransferase</keyword>
<evidence type="ECO:0000313" key="7">
    <source>
        <dbReference type="Proteomes" id="UP000504608"/>
    </source>
</evidence>
<dbReference type="Pfam" id="PF26168">
    <property type="entry name" value="Glyco_transf_N"/>
    <property type="match status" value="1"/>
</dbReference>
<evidence type="ECO:0000259" key="6">
    <source>
        <dbReference type="Pfam" id="PF26168"/>
    </source>
</evidence>
<dbReference type="Gene3D" id="3.40.50.2000">
    <property type="entry name" value="Glycogen Phosphorylase B"/>
    <property type="match status" value="2"/>
</dbReference>
<dbReference type="KEGG" id="cmax:111465998"/>
<dbReference type="CDD" id="cd03784">
    <property type="entry name" value="GT1_Gtf-like"/>
    <property type="match status" value="1"/>
</dbReference>
<evidence type="ECO:0000256" key="2">
    <source>
        <dbReference type="ARBA" id="ARBA00009995"/>
    </source>
</evidence>